<dbReference type="InParanoid" id="A0A0C3C823"/>
<dbReference type="PANTHER" id="PTHR37544:SF3">
    <property type="entry name" value="SPRAY"/>
    <property type="match status" value="1"/>
</dbReference>
<dbReference type="Proteomes" id="UP000054166">
    <property type="component" value="Unassembled WGS sequence"/>
</dbReference>
<dbReference type="STRING" id="765440.A0A0C3C823"/>
<evidence type="ECO:0000256" key="1">
    <source>
        <dbReference type="SAM" id="MobiDB-lite"/>
    </source>
</evidence>
<feature type="transmembrane region" description="Helical" evidence="2">
    <location>
        <begin position="556"/>
        <end position="577"/>
    </location>
</feature>
<feature type="transmembrane region" description="Helical" evidence="2">
    <location>
        <begin position="153"/>
        <end position="174"/>
    </location>
</feature>
<evidence type="ECO:0000313" key="3">
    <source>
        <dbReference type="EMBL" id="KIM85842.1"/>
    </source>
</evidence>
<feature type="region of interest" description="Disordered" evidence="1">
    <location>
        <begin position="1"/>
        <end position="29"/>
    </location>
</feature>
<evidence type="ECO:0000313" key="4">
    <source>
        <dbReference type="Proteomes" id="UP000054166"/>
    </source>
</evidence>
<dbReference type="Pfam" id="PF11915">
    <property type="entry name" value="DUF3433"/>
    <property type="match status" value="1"/>
</dbReference>
<keyword evidence="2" id="KW-1133">Transmembrane helix</keyword>
<dbReference type="PANTHER" id="PTHR37544">
    <property type="entry name" value="SPRAY-RELATED"/>
    <property type="match status" value="1"/>
</dbReference>
<evidence type="ECO:0000256" key="2">
    <source>
        <dbReference type="SAM" id="Phobius"/>
    </source>
</evidence>
<dbReference type="EMBL" id="KN832984">
    <property type="protein sequence ID" value="KIM85842.1"/>
    <property type="molecule type" value="Genomic_DNA"/>
</dbReference>
<gene>
    <name evidence="3" type="ORF">PILCRDRAFT_817083</name>
</gene>
<reference evidence="3 4" key="1">
    <citation type="submission" date="2014-04" db="EMBL/GenBank/DDBJ databases">
        <authorList>
            <consortium name="DOE Joint Genome Institute"/>
            <person name="Kuo A."/>
            <person name="Tarkka M."/>
            <person name="Buscot F."/>
            <person name="Kohler A."/>
            <person name="Nagy L.G."/>
            <person name="Floudas D."/>
            <person name="Copeland A."/>
            <person name="Barry K.W."/>
            <person name="Cichocki N."/>
            <person name="Veneault-Fourrey C."/>
            <person name="LaButti K."/>
            <person name="Lindquist E.A."/>
            <person name="Lipzen A."/>
            <person name="Lundell T."/>
            <person name="Morin E."/>
            <person name="Murat C."/>
            <person name="Sun H."/>
            <person name="Tunlid A."/>
            <person name="Henrissat B."/>
            <person name="Grigoriev I.V."/>
            <person name="Hibbett D.S."/>
            <person name="Martin F."/>
            <person name="Nordberg H.P."/>
            <person name="Cantor M.N."/>
            <person name="Hua S.X."/>
        </authorList>
    </citation>
    <scope>NUCLEOTIDE SEQUENCE [LARGE SCALE GENOMIC DNA]</scope>
    <source>
        <strain evidence="3 4">F 1598</strain>
    </source>
</reference>
<keyword evidence="2" id="KW-0472">Membrane</keyword>
<name>A0A0C3C823_PILCF</name>
<dbReference type="HOGENOM" id="CLU_021534_0_0_1"/>
<feature type="transmembrane region" description="Helical" evidence="2">
    <location>
        <begin position="220"/>
        <end position="243"/>
    </location>
</feature>
<feature type="transmembrane region" description="Helical" evidence="2">
    <location>
        <begin position="111"/>
        <end position="133"/>
    </location>
</feature>
<reference evidence="4" key="2">
    <citation type="submission" date="2015-01" db="EMBL/GenBank/DDBJ databases">
        <title>Evolutionary Origins and Diversification of the Mycorrhizal Mutualists.</title>
        <authorList>
            <consortium name="DOE Joint Genome Institute"/>
            <consortium name="Mycorrhizal Genomics Consortium"/>
            <person name="Kohler A."/>
            <person name="Kuo A."/>
            <person name="Nagy L.G."/>
            <person name="Floudas D."/>
            <person name="Copeland A."/>
            <person name="Barry K.W."/>
            <person name="Cichocki N."/>
            <person name="Veneault-Fourrey C."/>
            <person name="LaButti K."/>
            <person name="Lindquist E.A."/>
            <person name="Lipzen A."/>
            <person name="Lundell T."/>
            <person name="Morin E."/>
            <person name="Murat C."/>
            <person name="Riley R."/>
            <person name="Ohm R."/>
            <person name="Sun H."/>
            <person name="Tunlid A."/>
            <person name="Henrissat B."/>
            <person name="Grigoriev I.V."/>
            <person name="Hibbett D.S."/>
            <person name="Martin F."/>
        </authorList>
    </citation>
    <scope>NUCLEOTIDE SEQUENCE [LARGE SCALE GENOMIC DNA]</scope>
    <source>
        <strain evidence="4">F 1598</strain>
    </source>
</reference>
<feature type="compositionally biased region" description="Low complexity" evidence="1">
    <location>
        <begin position="665"/>
        <end position="675"/>
    </location>
</feature>
<protein>
    <recommendedName>
        <fullName evidence="5">Transmembrane protein</fullName>
    </recommendedName>
</protein>
<sequence length="684" mass="74922">MPTSPNPVPSQGVDENGQTGGDATYSSLLPAGARSPAIRLESYQEDMTSPRVGFNLNTPPGSPTQKLLDKADESNGQFANYKEQLWDDKNVLGHDHKNTRAWTPVPLRIRFWLPLVIFMILLAIGLEIALHFSNKQMGWQTFGAWTTDSGVMHFVYTLPPVIVAMTLLALWTWIDIEIKKMQPYIDLVHGDSPPQRSLLLDYTRTNNFFVWISAFWNQHYMVAVATLLVLLGLVFQPLAAAMFTVRDTFLAPPTVNVTNLGLLGLNQDDSFNDLTSFLSAAGYASSSILYNIGSPPFIYDVYTVAPFQIPTDMATNGTILANTTAVKTDPNCHLTTTVSTPVGQTGWQNNATYNGCTFSYSVNQSTPHLFGSNVFEGCIPNVPSWFQPIVLWFFTYDTSPPQGSATYCYPSISLWNVAVTVDIASNNLTSVQEISPINSSSNSPLASLSGNLTGAPLNGHAYNGIQFNLTNPDQFVLARQSAVALQLPSSIQQVAASSPGGLTAAFSTNSFTGMAVQVYTLYLNLVAKSVYFLPSTDENIPVQVWSIHKRLWLSDVAVHIEAVALLAVALIGGYIQLLHRHNRRELHLLHEPGTIASAVSIGAQTDLANLLDGRQQEDDFIRTLQNKKFRIDPRTMKIIMQGEAGYDSAASPNARQSMFDSLGLSSRRFSSLNGRTPRTPTSPA</sequence>
<evidence type="ECO:0008006" key="5">
    <source>
        <dbReference type="Google" id="ProtNLM"/>
    </source>
</evidence>
<keyword evidence="4" id="KW-1185">Reference proteome</keyword>
<proteinExistence type="predicted"/>
<dbReference type="InterPro" id="IPR021840">
    <property type="entry name" value="DUF3433"/>
</dbReference>
<accession>A0A0C3C823</accession>
<dbReference type="OrthoDB" id="3248909at2759"/>
<feature type="region of interest" description="Disordered" evidence="1">
    <location>
        <begin position="665"/>
        <end position="684"/>
    </location>
</feature>
<organism evidence="3 4">
    <name type="scientific">Piloderma croceum (strain F 1598)</name>
    <dbReference type="NCBI Taxonomy" id="765440"/>
    <lineage>
        <taxon>Eukaryota</taxon>
        <taxon>Fungi</taxon>
        <taxon>Dikarya</taxon>
        <taxon>Basidiomycota</taxon>
        <taxon>Agaricomycotina</taxon>
        <taxon>Agaricomycetes</taxon>
        <taxon>Agaricomycetidae</taxon>
        <taxon>Atheliales</taxon>
        <taxon>Atheliaceae</taxon>
        <taxon>Piloderma</taxon>
    </lineage>
</organism>
<dbReference type="AlphaFoldDB" id="A0A0C3C823"/>
<keyword evidence="2" id="KW-0812">Transmembrane</keyword>